<feature type="domain" description="NusB/RsmB/TIM44" evidence="8">
    <location>
        <begin position="17"/>
        <end position="146"/>
    </location>
</feature>
<keyword evidence="2 6" id="KW-0889">Transcription antitermination</keyword>
<dbReference type="PANTHER" id="PTHR11078:SF3">
    <property type="entry name" value="ANTITERMINATION NUSB DOMAIN-CONTAINING PROTEIN"/>
    <property type="match status" value="1"/>
</dbReference>
<dbReference type="InterPro" id="IPR035926">
    <property type="entry name" value="NusB-like_sf"/>
</dbReference>
<dbReference type="GO" id="GO:0005829">
    <property type="term" value="C:cytosol"/>
    <property type="evidence" value="ECO:0007669"/>
    <property type="project" value="TreeGrafter"/>
</dbReference>
<evidence type="ECO:0000256" key="6">
    <source>
        <dbReference type="HAMAP-Rule" id="MF_00073"/>
    </source>
</evidence>
<comment type="similarity">
    <text evidence="1 6">Belongs to the NusB family.</text>
</comment>
<evidence type="ECO:0000256" key="1">
    <source>
        <dbReference type="ARBA" id="ARBA00005952"/>
    </source>
</evidence>
<dbReference type="NCBIfam" id="TIGR01951">
    <property type="entry name" value="nusB"/>
    <property type="match status" value="1"/>
</dbReference>
<keyword evidence="3 6" id="KW-0694">RNA-binding</keyword>
<evidence type="ECO:0000256" key="7">
    <source>
        <dbReference type="SAM" id="MobiDB-lite"/>
    </source>
</evidence>
<dbReference type="EMBL" id="FOPJ01000009">
    <property type="protein sequence ID" value="SFG65719.1"/>
    <property type="molecule type" value="Genomic_DNA"/>
</dbReference>
<keyword evidence="4 6" id="KW-0805">Transcription regulation</keyword>
<dbReference type="InterPro" id="IPR011605">
    <property type="entry name" value="NusB_fam"/>
</dbReference>
<dbReference type="InterPro" id="IPR006027">
    <property type="entry name" value="NusB_RsmB_TIM44"/>
</dbReference>
<dbReference type="Gene3D" id="1.10.940.10">
    <property type="entry name" value="NusB-like"/>
    <property type="match status" value="1"/>
</dbReference>
<evidence type="ECO:0000256" key="3">
    <source>
        <dbReference type="ARBA" id="ARBA00022884"/>
    </source>
</evidence>
<evidence type="ECO:0000256" key="5">
    <source>
        <dbReference type="ARBA" id="ARBA00023163"/>
    </source>
</evidence>
<evidence type="ECO:0000313" key="10">
    <source>
        <dbReference type="Proteomes" id="UP000199065"/>
    </source>
</evidence>
<evidence type="ECO:0000256" key="4">
    <source>
        <dbReference type="ARBA" id="ARBA00023015"/>
    </source>
</evidence>
<feature type="compositionally biased region" description="Low complexity" evidence="7">
    <location>
        <begin position="172"/>
        <end position="181"/>
    </location>
</feature>
<evidence type="ECO:0000256" key="2">
    <source>
        <dbReference type="ARBA" id="ARBA00022814"/>
    </source>
</evidence>
<dbReference type="AlphaFoldDB" id="A0A1I2TNI1"/>
<dbReference type="HAMAP" id="MF_00073">
    <property type="entry name" value="NusB"/>
    <property type="match status" value="1"/>
</dbReference>
<reference evidence="9 10" key="1">
    <citation type="submission" date="2016-10" db="EMBL/GenBank/DDBJ databases">
        <authorList>
            <person name="de Groot N.N."/>
        </authorList>
    </citation>
    <scope>NUCLEOTIDE SEQUENCE [LARGE SCALE GENOMIC DNA]</scope>
    <source>
        <strain>J11</strain>
        <strain evidence="10">PG 39</strain>
    </source>
</reference>
<evidence type="ECO:0000313" key="9">
    <source>
        <dbReference type="EMBL" id="SFG65719.1"/>
    </source>
</evidence>
<organism evidence="9 10">
    <name type="scientific">Corynebacterium spheniscorum</name>
    <dbReference type="NCBI Taxonomy" id="185761"/>
    <lineage>
        <taxon>Bacteria</taxon>
        <taxon>Bacillati</taxon>
        <taxon>Actinomycetota</taxon>
        <taxon>Actinomycetes</taxon>
        <taxon>Mycobacteriales</taxon>
        <taxon>Corynebacteriaceae</taxon>
        <taxon>Corynebacterium</taxon>
    </lineage>
</organism>
<keyword evidence="5 6" id="KW-0804">Transcription</keyword>
<dbReference type="OrthoDB" id="3528057at2"/>
<evidence type="ECO:0000259" key="8">
    <source>
        <dbReference type="Pfam" id="PF01029"/>
    </source>
</evidence>
<protein>
    <recommendedName>
        <fullName evidence="6">Transcription antitermination protein NusB</fullName>
    </recommendedName>
    <alternativeName>
        <fullName evidence="6">Antitermination factor NusB</fullName>
    </alternativeName>
</protein>
<comment type="function">
    <text evidence="6">Involved in transcription antitermination. Required for transcription of ribosomal RNA (rRNA) genes. Binds specifically to the boxA antiterminator sequence of the ribosomal RNA (rrn) operons.</text>
</comment>
<proteinExistence type="inferred from homology"/>
<name>A0A1I2TNI1_9CORY</name>
<feature type="compositionally biased region" description="Acidic residues" evidence="7">
    <location>
        <begin position="161"/>
        <end position="171"/>
    </location>
</feature>
<accession>A0A1I2TNI1</accession>
<dbReference type="PANTHER" id="PTHR11078">
    <property type="entry name" value="N UTILIZATION SUBSTANCE PROTEIN B-RELATED"/>
    <property type="match status" value="1"/>
</dbReference>
<dbReference type="GO" id="GO:0003723">
    <property type="term" value="F:RNA binding"/>
    <property type="evidence" value="ECO:0007669"/>
    <property type="project" value="UniProtKB-UniRule"/>
</dbReference>
<dbReference type="STRING" id="185761.SAMN05660282_01532"/>
<keyword evidence="10" id="KW-1185">Reference proteome</keyword>
<sequence>MSDKNTPNWRRHGKRYKARRRAVDILFEAEARDVDPVAIVEDRVELSRNPDYQIAPVADYTRTLVAGVAEELDYVDDLIVRYLSDDWELDRLPAVDRAILRMSTWEILFNDDVPSVTAVVEGVELASEYSHDKAAPYVHAVLDAMAQNKDELKAAYAAGTDEGDAEPEEASETPAAETAEVPVPPAAPEHAEVAEPTELPEAEEAPTLEASEPAPEEDDASANPGPEEPEA</sequence>
<gene>
    <name evidence="6" type="primary">nusB</name>
    <name evidence="9" type="ORF">SAMN05660282_01532</name>
</gene>
<feature type="region of interest" description="Disordered" evidence="7">
    <location>
        <begin position="158"/>
        <end position="231"/>
    </location>
</feature>
<dbReference type="GO" id="GO:0031564">
    <property type="term" value="P:transcription antitermination"/>
    <property type="evidence" value="ECO:0007669"/>
    <property type="project" value="UniProtKB-KW"/>
</dbReference>
<dbReference type="Pfam" id="PF01029">
    <property type="entry name" value="NusB"/>
    <property type="match status" value="1"/>
</dbReference>
<dbReference type="SUPFAM" id="SSF48013">
    <property type="entry name" value="NusB-like"/>
    <property type="match status" value="1"/>
</dbReference>
<dbReference type="Proteomes" id="UP000199065">
    <property type="component" value="Unassembled WGS sequence"/>
</dbReference>
<dbReference type="GO" id="GO:0006353">
    <property type="term" value="P:DNA-templated transcription termination"/>
    <property type="evidence" value="ECO:0007669"/>
    <property type="project" value="UniProtKB-UniRule"/>
</dbReference>